<evidence type="ECO:0000313" key="1">
    <source>
        <dbReference type="EnsemblMetazoa" id="Aqu2.1.11987_001"/>
    </source>
</evidence>
<proteinExistence type="predicted"/>
<protein>
    <submittedName>
        <fullName evidence="1">Uncharacterized protein</fullName>
    </submittedName>
</protein>
<sequence length="50" mass="5621">WVAMQYYLHVVLPGVSKAIRLHGDAKSTATTDMTLSCCYKPKLDVELDHN</sequence>
<dbReference type="InParanoid" id="A0A1X7TC06"/>
<name>A0A1X7TC06_AMPQE</name>
<organism evidence="1">
    <name type="scientific">Amphimedon queenslandica</name>
    <name type="common">Sponge</name>
    <dbReference type="NCBI Taxonomy" id="400682"/>
    <lineage>
        <taxon>Eukaryota</taxon>
        <taxon>Metazoa</taxon>
        <taxon>Porifera</taxon>
        <taxon>Demospongiae</taxon>
        <taxon>Heteroscleromorpha</taxon>
        <taxon>Haplosclerida</taxon>
        <taxon>Niphatidae</taxon>
        <taxon>Amphimedon</taxon>
    </lineage>
</organism>
<dbReference type="AlphaFoldDB" id="A0A1X7TC06"/>
<dbReference type="EnsemblMetazoa" id="Aqu2.1.11987_001">
    <property type="protein sequence ID" value="Aqu2.1.11987_001"/>
    <property type="gene ID" value="Aqu2.1.11987"/>
</dbReference>
<accession>A0A1X7TC06</accession>
<reference evidence="1" key="1">
    <citation type="submission" date="2017-05" db="UniProtKB">
        <authorList>
            <consortium name="EnsemblMetazoa"/>
        </authorList>
    </citation>
    <scope>IDENTIFICATION</scope>
</reference>